<evidence type="ECO:0000259" key="5">
    <source>
        <dbReference type="PROSITE" id="PS50279"/>
    </source>
</evidence>
<dbReference type="InterPro" id="IPR050098">
    <property type="entry name" value="TFPI/VKTCI-like"/>
</dbReference>
<dbReference type="InterPro" id="IPR002223">
    <property type="entry name" value="Kunitz_BPTI"/>
</dbReference>
<protein>
    <submittedName>
        <fullName evidence="6">Tissue factor pathway inhibitor 2</fullName>
    </submittedName>
</protein>
<dbReference type="EMBL" id="AMPZ03000001">
    <property type="protein sequence ID" value="KAH9595342.1"/>
    <property type="molecule type" value="Genomic_DNA"/>
</dbReference>
<feature type="domain" description="BPTI/Kunitz inhibitor" evidence="5">
    <location>
        <begin position="375"/>
        <end position="435"/>
    </location>
</feature>
<organism evidence="6 7">
    <name type="scientific">Schistosoma haematobium</name>
    <name type="common">Blood fluke</name>
    <dbReference type="NCBI Taxonomy" id="6185"/>
    <lineage>
        <taxon>Eukaryota</taxon>
        <taxon>Metazoa</taxon>
        <taxon>Spiralia</taxon>
        <taxon>Lophotrochozoa</taxon>
        <taxon>Platyhelminthes</taxon>
        <taxon>Trematoda</taxon>
        <taxon>Digenea</taxon>
        <taxon>Strigeidida</taxon>
        <taxon>Schistosomatoidea</taxon>
        <taxon>Schistosomatidae</taxon>
        <taxon>Schistosoma</taxon>
    </lineage>
</organism>
<evidence type="ECO:0000256" key="3">
    <source>
        <dbReference type="ARBA" id="ARBA00023157"/>
    </source>
</evidence>
<keyword evidence="1" id="KW-0646">Protease inhibitor</keyword>
<dbReference type="PROSITE" id="PS50279">
    <property type="entry name" value="BPTI_KUNITZ_2"/>
    <property type="match status" value="3"/>
</dbReference>
<evidence type="ECO:0000256" key="4">
    <source>
        <dbReference type="SAM" id="SignalP"/>
    </source>
</evidence>
<reference evidence="6" key="3">
    <citation type="submission" date="2021-06" db="EMBL/GenBank/DDBJ databases">
        <title>Chromosome-level genome assembly for S. haematobium.</title>
        <authorList>
            <person name="Stroehlein A.J."/>
        </authorList>
    </citation>
    <scope>NUCLEOTIDE SEQUENCE</scope>
</reference>
<dbReference type="KEGG" id="shx:MS3_00001422"/>
<dbReference type="InterPro" id="IPR020901">
    <property type="entry name" value="Prtase_inh_Kunz-CS"/>
</dbReference>
<keyword evidence="3" id="KW-1015">Disulfide bond</keyword>
<feature type="signal peptide" evidence="4">
    <location>
        <begin position="1"/>
        <end position="23"/>
    </location>
</feature>
<dbReference type="RefSeq" id="XP_051074283.1">
    <property type="nucleotide sequence ID" value="XM_051208878.1"/>
</dbReference>
<evidence type="ECO:0000313" key="6">
    <source>
        <dbReference type="EMBL" id="KAH9595342.1"/>
    </source>
</evidence>
<sequence length="715" mass="81136">MNKKLIVIISILILILSCWYVKTASIKNDDSNDVETSESSEVTNTLEYEGKEDEVGEQDKVTEEIDFNSIELYNSSADEETQLEPLNQNQVEIPTNDSNDNEEIITALHIKSSNFENENEIVITESSESQPLLNTITEEILSLVTTDNNLDVLSPSTDDHIPSNHSIETDESFYTEFMLESNDIVEIPSQSQEHVGVTEEILGNKNETILDKIEELEGTDQKLNQTTIVPEVFTNEMEVSANTDKSSSELSKQDIKVTEILTDNISLSSSLQNDTNTSAHEKLSVVKFVSISTNRQPIERAYERNVLIEKCYQYPRIKNCAKLTDMEIKHQGGWYYNPTEMQCQYTSDCIINDNYFKTKNECAETCEYWRGTARCLAPPQAGHFHCSAVNTEKTIRPILMVYFDKVSGKCRWFTYYGCGGSANRFTSITECEDTCGNKIADKIVLVANQLCQVAPTTQLFPQWSRIEMDTWSEIGQDGQFFSKETSEPILFDNLTYIDAMRIEPECSNVGQHESRWYLDVETNQCQEFAYSHCGGSSNNFLTRADCEQFCGAAKPDISTICKLKPSFGECTGYKTMWYYDPNWVMNMDGQDHYLIGGCRQFNYSGCGGNSNRFPTQAACELTCQFNTKVELQINIDPVEQLGNVTTQSEPNRNNDNNQPTIVITESNKTIHNNLVKNMIKLTLMNIVTMWRVLLMSTDISSMYHQSKVKYLEAEG</sequence>
<gene>
    <name evidence="6" type="primary">TFPI2</name>
    <name evidence="6" type="ORF">MS3_00001422</name>
</gene>
<dbReference type="Pfam" id="PF00014">
    <property type="entry name" value="Kunitz_BPTI"/>
    <property type="match status" value="3"/>
</dbReference>
<evidence type="ECO:0000256" key="1">
    <source>
        <dbReference type="ARBA" id="ARBA00022690"/>
    </source>
</evidence>
<dbReference type="SMART" id="SM00131">
    <property type="entry name" value="KU"/>
    <property type="match status" value="3"/>
</dbReference>
<dbReference type="CDD" id="cd00109">
    <property type="entry name" value="Kunitz-type"/>
    <property type="match status" value="3"/>
</dbReference>
<keyword evidence="2" id="KW-0722">Serine protease inhibitor</keyword>
<feature type="domain" description="BPTI/Kunitz inhibitor" evidence="5">
    <location>
        <begin position="506"/>
        <end position="550"/>
    </location>
</feature>
<reference evidence="6" key="4">
    <citation type="journal article" date="2022" name="PLoS Pathog.">
        <title>Chromosome-level genome of Schistosoma haematobium underpins genome-wide explorations of molecular variation.</title>
        <authorList>
            <person name="Stroehlein A.J."/>
            <person name="Korhonen P.K."/>
            <person name="Lee V.V."/>
            <person name="Ralph S.A."/>
            <person name="Mentink-Kane M."/>
            <person name="You H."/>
            <person name="McManus D.P."/>
            <person name="Tchuente L.T."/>
            <person name="Stothard J.R."/>
            <person name="Kaur P."/>
            <person name="Dudchenko O."/>
            <person name="Aiden E.L."/>
            <person name="Yang B."/>
            <person name="Yang H."/>
            <person name="Emery A.M."/>
            <person name="Webster B.L."/>
            <person name="Brindley P.J."/>
            <person name="Rollinson D."/>
            <person name="Chang B.C.H."/>
            <person name="Gasser R.B."/>
            <person name="Young N.D."/>
        </authorList>
    </citation>
    <scope>NUCLEOTIDE SEQUENCE</scope>
</reference>
<name>A0A922LXD5_SCHHA</name>
<dbReference type="GO" id="GO:0004867">
    <property type="term" value="F:serine-type endopeptidase inhibitor activity"/>
    <property type="evidence" value="ECO:0007669"/>
    <property type="project" value="UniProtKB-KW"/>
</dbReference>
<dbReference type="PROSITE" id="PS51257">
    <property type="entry name" value="PROKAR_LIPOPROTEIN"/>
    <property type="match status" value="1"/>
</dbReference>
<feature type="domain" description="BPTI/Kunitz inhibitor" evidence="5">
    <location>
        <begin position="561"/>
        <end position="623"/>
    </location>
</feature>
<feature type="chain" id="PRO_5038079236" evidence="4">
    <location>
        <begin position="24"/>
        <end position="715"/>
    </location>
</feature>
<reference evidence="6" key="1">
    <citation type="journal article" date="2012" name="Nat. Genet.">
        <title>Whole-genome sequence of Schistosoma haematobium.</title>
        <authorList>
            <person name="Young N.D."/>
            <person name="Jex A.R."/>
            <person name="Li B."/>
            <person name="Liu S."/>
            <person name="Yang L."/>
            <person name="Xiong Z."/>
            <person name="Li Y."/>
            <person name="Cantacessi C."/>
            <person name="Hall R.S."/>
            <person name="Xu X."/>
            <person name="Chen F."/>
            <person name="Wu X."/>
            <person name="Zerlotini A."/>
            <person name="Oliveira G."/>
            <person name="Hofmann A."/>
            <person name="Zhang G."/>
            <person name="Fang X."/>
            <person name="Kang Y."/>
            <person name="Campbell B.E."/>
            <person name="Loukas A."/>
            <person name="Ranganathan S."/>
            <person name="Rollinson D."/>
            <person name="Rinaldi G."/>
            <person name="Brindley P.J."/>
            <person name="Yang H."/>
            <person name="Wang J."/>
            <person name="Wang J."/>
            <person name="Gasser R.B."/>
        </authorList>
    </citation>
    <scope>NUCLEOTIDE SEQUENCE</scope>
</reference>
<accession>A0A922LXD5</accession>
<dbReference type="Gene3D" id="4.10.410.10">
    <property type="entry name" value="Pancreatic trypsin inhibitor Kunitz domain"/>
    <property type="match status" value="4"/>
</dbReference>
<dbReference type="GO" id="GO:0005615">
    <property type="term" value="C:extracellular space"/>
    <property type="evidence" value="ECO:0007669"/>
    <property type="project" value="TreeGrafter"/>
</dbReference>
<evidence type="ECO:0000313" key="7">
    <source>
        <dbReference type="Proteomes" id="UP000471633"/>
    </source>
</evidence>
<dbReference type="AlphaFoldDB" id="A0A922LXD5"/>
<dbReference type="CTD" id="7980"/>
<dbReference type="GeneID" id="24594989"/>
<keyword evidence="4" id="KW-0732">Signal</keyword>
<keyword evidence="7" id="KW-1185">Reference proteome</keyword>
<evidence type="ECO:0000256" key="2">
    <source>
        <dbReference type="ARBA" id="ARBA00022900"/>
    </source>
</evidence>
<proteinExistence type="predicted"/>
<dbReference type="SUPFAM" id="SSF57362">
    <property type="entry name" value="BPTI-like"/>
    <property type="match status" value="4"/>
</dbReference>
<dbReference type="PANTHER" id="PTHR10083">
    <property type="entry name" value="KUNITZ-TYPE PROTEASE INHIBITOR-RELATED"/>
    <property type="match status" value="1"/>
</dbReference>
<comment type="caution">
    <text evidence="6">The sequence shown here is derived from an EMBL/GenBank/DDBJ whole genome shotgun (WGS) entry which is preliminary data.</text>
</comment>
<dbReference type="PANTHER" id="PTHR10083:SF328">
    <property type="entry name" value="TISSUE FACTOR PATHWAY INHIBITOR"/>
    <property type="match status" value="1"/>
</dbReference>
<dbReference type="Proteomes" id="UP000471633">
    <property type="component" value="Unassembled WGS sequence"/>
</dbReference>
<reference evidence="6" key="2">
    <citation type="journal article" date="2019" name="Gigascience">
        <title>High-quality Schistosoma haematobium genome achieved by single-molecule and long-range sequencing.</title>
        <authorList>
            <person name="Stroehlein A.J."/>
            <person name="Korhonen P.K."/>
            <person name="Chong T.M."/>
            <person name="Lim Y.L."/>
            <person name="Chan K.G."/>
            <person name="Webster B."/>
            <person name="Rollinson D."/>
            <person name="Brindley P.J."/>
            <person name="Gasser R.B."/>
            <person name="Young N.D."/>
        </authorList>
    </citation>
    <scope>NUCLEOTIDE SEQUENCE</scope>
</reference>
<dbReference type="PROSITE" id="PS00280">
    <property type="entry name" value="BPTI_KUNITZ_1"/>
    <property type="match status" value="2"/>
</dbReference>
<dbReference type="PRINTS" id="PR00759">
    <property type="entry name" value="BASICPTASE"/>
</dbReference>
<dbReference type="InterPro" id="IPR036880">
    <property type="entry name" value="Kunitz_BPTI_sf"/>
</dbReference>